<dbReference type="Proteomes" id="UP000050509">
    <property type="component" value="Unassembled WGS sequence"/>
</dbReference>
<sequence length="318" mass="35035">FQCAADLLTRYPAIRAIAGGERTASGLDQAILAYAAAQLRAAQPSLGLRSLRGVELVTYIDRASSRHEWHLANMERRLAQAIVDLAAPPPPPDRHISLPPEPDDATVLALVQQAIDDPSHVFEKRPTAPSLEEARAELERYLDRMARGDGGAQRVAEHVAYALRGGEVDGDYYRSGIIGTIAESRRESYQRLAGQPPHKSVGPTLALDRLDMAISRGDLPEANPVVAKVLHWVGAWAQARQKQHYTLARYPIGTDGTASGPPVAFAGEPQPWLQSWWTAMRLQEVYRPPNDRRHVAATERYGFEMNPVPVPELEGSER</sequence>
<gene>
    <name evidence="1" type="ORF">SE17_16655</name>
</gene>
<name>A0A0P9D2K7_9CHLR</name>
<feature type="non-terminal residue" evidence="1">
    <location>
        <position position="1"/>
    </location>
</feature>
<reference evidence="1 2" key="1">
    <citation type="submission" date="2015-09" db="EMBL/GenBank/DDBJ databases">
        <title>Draft genome sequence of Kouleothrix aurantiaca JCM 19913.</title>
        <authorList>
            <person name="Hemp J."/>
        </authorList>
    </citation>
    <scope>NUCLEOTIDE SEQUENCE [LARGE SCALE GENOMIC DNA]</scope>
    <source>
        <strain evidence="1 2">COM-B</strain>
    </source>
</reference>
<keyword evidence="2" id="KW-1185">Reference proteome</keyword>
<comment type="caution">
    <text evidence="1">The sequence shown here is derived from an EMBL/GenBank/DDBJ whole genome shotgun (WGS) entry which is preliminary data.</text>
</comment>
<evidence type="ECO:0000313" key="2">
    <source>
        <dbReference type="Proteomes" id="UP000050509"/>
    </source>
</evidence>
<dbReference type="EMBL" id="LJCR01000611">
    <property type="protein sequence ID" value="KPV52240.1"/>
    <property type="molecule type" value="Genomic_DNA"/>
</dbReference>
<organism evidence="1 2">
    <name type="scientific">Kouleothrix aurantiaca</name>
    <dbReference type="NCBI Taxonomy" id="186479"/>
    <lineage>
        <taxon>Bacteria</taxon>
        <taxon>Bacillati</taxon>
        <taxon>Chloroflexota</taxon>
        <taxon>Chloroflexia</taxon>
        <taxon>Chloroflexales</taxon>
        <taxon>Roseiflexineae</taxon>
        <taxon>Roseiflexaceae</taxon>
        <taxon>Kouleothrix</taxon>
    </lineage>
</organism>
<protein>
    <submittedName>
        <fullName evidence="1">Uncharacterized protein</fullName>
    </submittedName>
</protein>
<evidence type="ECO:0000313" key="1">
    <source>
        <dbReference type="EMBL" id="KPV52240.1"/>
    </source>
</evidence>
<dbReference type="AlphaFoldDB" id="A0A0P9D2K7"/>
<accession>A0A0P9D2K7</accession>
<proteinExistence type="predicted"/>